<keyword evidence="2 5" id="KW-0238">DNA-binding</keyword>
<evidence type="ECO:0000313" key="10">
    <source>
        <dbReference type="Proteomes" id="UP000613177"/>
    </source>
</evidence>
<evidence type="ECO:0000256" key="3">
    <source>
        <dbReference type="ARBA" id="ARBA00023155"/>
    </source>
</evidence>
<feature type="region of interest" description="Disordered" evidence="7">
    <location>
        <begin position="111"/>
        <end position="132"/>
    </location>
</feature>
<proteinExistence type="predicted"/>
<keyword evidence="4 5" id="KW-0539">Nucleus</keyword>
<dbReference type="Proteomes" id="UP000613177">
    <property type="component" value="Unassembled WGS sequence"/>
</dbReference>
<dbReference type="SUPFAM" id="SSF46689">
    <property type="entry name" value="Homeodomain-like"/>
    <property type="match status" value="1"/>
</dbReference>
<dbReference type="CDD" id="cd00086">
    <property type="entry name" value="homeodomain"/>
    <property type="match status" value="1"/>
</dbReference>
<keyword evidence="3 5" id="KW-0371">Homeobox</keyword>
<keyword evidence="10" id="KW-1185">Reference proteome</keyword>
<dbReference type="Pfam" id="PF24818">
    <property type="entry name" value="PH_TRF2_HOY1"/>
    <property type="match status" value="1"/>
</dbReference>
<evidence type="ECO:0000256" key="6">
    <source>
        <dbReference type="RuleBase" id="RU000682"/>
    </source>
</evidence>
<reference evidence="9" key="1">
    <citation type="submission" date="2021-01" db="EMBL/GenBank/DDBJ databases">
        <title>Metabolic potential, ecology and presence of endohyphal bacteria is reflected in genomic diversity of Mucoromycotina.</title>
        <authorList>
            <person name="Muszewska A."/>
            <person name="Okrasinska A."/>
            <person name="Steczkiewicz K."/>
            <person name="Drgas O."/>
            <person name="Orlowska M."/>
            <person name="Perlinska-Lenart U."/>
            <person name="Aleksandrzak-Piekarczyk T."/>
            <person name="Szatraj K."/>
            <person name="Zielenkiewicz U."/>
            <person name="Pilsyk S."/>
            <person name="Malc E."/>
            <person name="Mieczkowski P."/>
            <person name="Kruszewska J.S."/>
            <person name="Biernat P."/>
            <person name="Pawlowska J."/>
        </authorList>
    </citation>
    <scope>NUCLEOTIDE SEQUENCE</scope>
    <source>
        <strain evidence="9">WA0000018081</strain>
    </source>
</reference>
<evidence type="ECO:0000256" key="4">
    <source>
        <dbReference type="ARBA" id="ARBA00023242"/>
    </source>
</evidence>
<dbReference type="InterPro" id="IPR051306">
    <property type="entry name" value="Homeobox_regulator"/>
</dbReference>
<feature type="DNA-binding region" description="Homeobox" evidence="5">
    <location>
        <begin position="6"/>
        <end position="65"/>
    </location>
</feature>
<dbReference type="Gene3D" id="1.10.10.60">
    <property type="entry name" value="Homeodomain-like"/>
    <property type="match status" value="1"/>
</dbReference>
<dbReference type="GO" id="GO:0000977">
    <property type="term" value="F:RNA polymerase II transcription regulatory region sequence-specific DNA binding"/>
    <property type="evidence" value="ECO:0007669"/>
    <property type="project" value="TreeGrafter"/>
</dbReference>
<dbReference type="Pfam" id="PF00046">
    <property type="entry name" value="Homeodomain"/>
    <property type="match status" value="1"/>
</dbReference>
<dbReference type="InterPro" id="IPR057939">
    <property type="entry name" value="TRF2_HOY1_PH"/>
</dbReference>
<dbReference type="GO" id="GO:0005634">
    <property type="term" value="C:nucleus"/>
    <property type="evidence" value="ECO:0007669"/>
    <property type="project" value="UniProtKB-SubCell"/>
</dbReference>
<dbReference type="InterPro" id="IPR017970">
    <property type="entry name" value="Homeobox_CS"/>
</dbReference>
<gene>
    <name evidence="9" type="ORF">INT48_004886</name>
</gene>
<evidence type="ECO:0000259" key="8">
    <source>
        <dbReference type="PROSITE" id="PS50071"/>
    </source>
</evidence>
<evidence type="ECO:0000256" key="1">
    <source>
        <dbReference type="ARBA" id="ARBA00004123"/>
    </source>
</evidence>
<dbReference type="EMBL" id="JAEPRE010000096">
    <property type="protein sequence ID" value="KAG2232873.1"/>
    <property type="molecule type" value="Genomic_DNA"/>
</dbReference>
<comment type="caution">
    <text evidence="9">The sequence shown here is derived from an EMBL/GenBank/DDBJ whole genome shotgun (WGS) entry which is preliminary data.</text>
</comment>
<feature type="domain" description="Homeobox" evidence="8">
    <location>
        <begin position="4"/>
        <end position="64"/>
    </location>
</feature>
<sequence>MNTNPSTRKRTHLKPDQVVILQESFNSNALPDSAVRSKLARDLGVTERTIQIWFQNRRAKARKTECPQSNGDTSSSNLKSGWMDPNTRHSTPPRYQATFRTMMTPERFEELKQDGQQIRKRPRSSSKPERKSLHLINSMHRAVSEGTNHVVFPTAIAPIQMVHFPVYVLRIGSWTRFAHASPNTNQRDWDLVCHGSPLDREFIWKVQAEGHHFRVQVGFDSIHQIRLCQQVQLETGDIVGQLEIELSLPVAFSMWRFGEDNQWIRCGDFTEDKQASVDRVHILQGSHDAFKQALLDLISLAPELASKISVMPVIQAAVPPALDICRDFTISPSATPEPSSLFAAVNNQYPPFMVHPQHLNKTNMSHLMLQAPFFYPPTLSSNDNSTEDEACKCWCEMTILSNFLGLELNRTKMYWCVLIRGETTLNREDDIRNTMFRHSTSRDFQKRSTHETDSASHTRRRVAIDEPTETVKLIKEIVQNNLRKYKQSNDREKYFIVCGLNNWLGIYITGNQHPSLQCPISTSSWSRFWFYRTPLKARIIWYRIVHSRIPRRGLLHYIFPDKYPANFCSQCIGQPDSILLFFFECPSLTPVWSHFLPLISPPPLNNTSRLLSDI</sequence>
<dbReference type="GO" id="GO:0000981">
    <property type="term" value="F:DNA-binding transcription factor activity, RNA polymerase II-specific"/>
    <property type="evidence" value="ECO:0007669"/>
    <property type="project" value="InterPro"/>
</dbReference>
<feature type="region of interest" description="Disordered" evidence="7">
    <location>
        <begin position="62"/>
        <end position="93"/>
    </location>
</feature>
<evidence type="ECO:0000256" key="7">
    <source>
        <dbReference type="SAM" id="MobiDB-lite"/>
    </source>
</evidence>
<dbReference type="PANTHER" id="PTHR46123">
    <property type="entry name" value="MIX-TYPE HOMEOBOX GENE 1-RELATED"/>
    <property type="match status" value="1"/>
</dbReference>
<protein>
    <recommendedName>
        <fullName evidence="8">Homeobox domain-containing protein</fullName>
    </recommendedName>
</protein>
<dbReference type="SMART" id="SM00389">
    <property type="entry name" value="HOX"/>
    <property type="match status" value="1"/>
</dbReference>
<evidence type="ECO:0000256" key="2">
    <source>
        <dbReference type="ARBA" id="ARBA00023125"/>
    </source>
</evidence>
<name>A0A8H7SRJ6_9FUNG</name>
<dbReference type="PANTHER" id="PTHR46123:SF4">
    <property type="entry name" value="MIX-TYPE HOMEOBOX GENE 1-RELATED"/>
    <property type="match status" value="1"/>
</dbReference>
<evidence type="ECO:0000313" key="9">
    <source>
        <dbReference type="EMBL" id="KAG2232873.1"/>
    </source>
</evidence>
<organism evidence="9 10">
    <name type="scientific">Thamnidium elegans</name>
    <dbReference type="NCBI Taxonomy" id="101142"/>
    <lineage>
        <taxon>Eukaryota</taxon>
        <taxon>Fungi</taxon>
        <taxon>Fungi incertae sedis</taxon>
        <taxon>Mucoromycota</taxon>
        <taxon>Mucoromycotina</taxon>
        <taxon>Mucoromycetes</taxon>
        <taxon>Mucorales</taxon>
        <taxon>Mucorineae</taxon>
        <taxon>Mucoraceae</taxon>
        <taxon>Thamnidium</taxon>
    </lineage>
</organism>
<dbReference type="AlphaFoldDB" id="A0A8H7SRJ6"/>
<evidence type="ECO:0000256" key="5">
    <source>
        <dbReference type="PROSITE-ProRule" id="PRU00108"/>
    </source>
</evidence>
<dbReference type="InterPro" id="IPR001356">
    <property type="entry name" value="HD"/>
</dbReference>
<feature type="compositionally biased region" description="Polar residues" evidence="7">
    <location>
        <begin position="66"/>
        <end position="79"/>
    </location>
</feature>
<dbReference type="PROSITE" id="PS50071">
    <property type="entry name" value="HOMEOBOX_2"/>
    <property type="match status" value="1"/>
</dbReference>
<accession>A0A8H7SRJ6</accession>
<dbReference type="InterPro" id="IPR009057">
    <property type="entry name" value="Homeodomain-like_sf"/>
</dbReference>
<dbReference type="PROSITE" id="PS00027">
    <property type="entry name" value="HOMEOBOX_1"/>
    <property type="match status" value="1"/>
</dbReference>
<comment type="subcellular location">
    <subcellularLocation>
        <location evidence="1 5 6">Nucleus</location>
    </subcellularLocation>
</comment>